<dbReference type="Proteomes" id="UP000510682">
    <property type="component" value="Chromosome"/>
</dbReference>
<dbReference type="KEGG" id="mgor:H0P51_26180"/>
<reference evidence="2" key="1">
    <citation type="submission" date="2020-07" db="EMBL/GenBank/DDBJ databases">
        <title>Description of Mycobacterium gordonae subsp. intergordonae subsp.nov. and Mycobacterium gordonae subsp. gordonae subsp. nov.</title>
        <authorList>
            <person name="Huang H."/>
        </authorList>
    </citation>
    <scope>NUCLEOTIDE SEQUENCE [LARGE SCALE GENOMIC DNA]</scope>
    <source>
        <strain evidence="2">24T</strain>
    </source>
</reference>
<feature type="compositionally biased region" description="Low complexity" evidence="1">
    <location>
        <begin position="29"/>
        <end position="47"/>
    </location>
</feature>
<accession>A0A7D6E7U0</accession>
<protein>
    <submittedName>
        <fullName evidence="2">Uncharacterized protein</fullName>
    </submittedName>
</protein>
<gene>
    <name evidence="2" type="ORF">H0P51_26180</name>
</gene>
<evidence type="ECO:0000313" key="3">
    <source>
        <dbReference type="Proteomes" id="UP000510682"/>
    </source>
</evidence>
<name>A0A7D6E7U0_9MYCO</name>
<organism evidence="2 3">
    <name type="scientific">Mycobacterium vicinigordonae</name>
    <dbReference type="NCBI Taxonomy" id="1719132"/>
    <lineage>
        <taxon>Bacteria</taxon>
        <taxon>Bacillati</taxon>
        <taxon>Actinomycetota</taxon>
        <taxon>Actinomycetes</taxon>
        <taxon>Mycobacteriales</taxon>
        <taxon>Mycobacteriaceae</taxon>
        <taxon>Mycobacterium</taxon>
    </lineage>
</organism>
<dbReference type="RefSeq" id="WP_180915700.1">
    <property type="nucleotide sequence ID" value="NZ_CP059165.1"/>
</dbReference>
<dbReference type="AlphaFoldDB" id="A0A7D6E7U0"/>
<evidence type="ECO:0000256" key="1">
    <source>
        <dbReference type="SAM" id="MobiDB-lite"/>
    </source>
</evidence>
<reference evidence="2" key="2">
    <citation type="submission" date="2020-07" db="EMBL/GenBank/DDBJ databases">
        <authorList>
            <person name="Yu X."/>
        </authorList>
    </citation>
    <scope>NUCLEOTIDE SEQUENCE [LARGE SCALE GENOMIC DNA]</scope>
    <source>
        <strain evidence="2">24T</strain>
    </source>
</reference>
<dbReference type="EMBL" id="CP059165">
    <property type="protein sequence ID" value="QLL07125.1"/>
    <property type="molecule type" value="Genomic_DNA"/>
</dbReference>
<evidence type="ECO:0000313" key="2">
    <source>
        <dbReference type="EMBL" id="QLL07125.1"/>
    </source>
</evidence>
<proteinExistence type="predicted"/>
<feature type="region of interest" description="Disordered" evidence="1">
    <location>
        <begin position="1"/>
        <end position="89"/>
    </location>
</feature>
<sequence>MPGGLADGGSARQRPALRAERRGVGDGVALKARPGGAAAATRTSAGLVPDEHPAPPQLVAGRAALRRADHPRAAGSANKVTNSWHEHRW</sequence>
<keyword evidence="3" id="KW-1185">Reference proteome</keyword>